<gene>
    <name evidence="1" type="ORF">S01H4_60865</name>
</gene>
<accession>X1ED41</accession>
<organism evidence="1">
    <name type="scientific">marine sediment metagenome</name>
    <dbReference type="NCBI Taxonomy" id="412755"/>
    <lineage>
        <taxon>unclassified sequences</taxon>
        <taxon>metagenomes</taxon>
        <taxon>ecological metagenomes</taxon>
    </lineage>
</organism>
<sequence>DMLLLGARTLEGLNLTVDSRLKKLVAAGPLPAAYVG</sequence>
<reference evidence="1" key="1">
    <citation type="journal article" date="2014" name="Front. Microbiol.">
        <title>High frequency of phylogenetically diverse reductive dehalogenase-homologous genes in deep subseafloor sedimentary metagenomes.</title>
        <authorList>
            <person name="Kawai M."/>
            <person name="Futagami T."/>
            <person name="Toyoda A."/>
            <person name="Takaki Y."/>
            <person name="Nishi S."/>
            <person name="Hori S."/>
            <person name="Arai W."/>
            <person name="Tsubouchi T."/>
            <person name="Morono Y."/>
            <person name="Uchiyama I."/>
            <person name="Ito T."/>
            <person name="Fujiyama A."/>
            <person name="Inagaki F."/>
            <person name="Takami H."/>
        </authorList>
    </citation>
    <scope>NUCLEOTIDE SEQUENCE</scope>
    <source>
        <strain evidence="1">Expedition CK06-06</strain>
    </source>
</reference>
<comment type="caution">
    <text evidence="1">The sequence shown here is derived from an EMBL/GenBank/DDBJ whole genome shotgun (WGS) entry which is preliminary data.</text>
</comment>
<evidence type="ECO:0000313" key="1">
    <source>
        <dbReference type="EMBL" id="GAH06583.1"/>
    </source>
</evidence>
<dbReference type="EMBL" id="BART01035978">
    <property type="protein sequence ID" value="GAH06583.1"/>
    <property type="molecule type" value="Genomic_DNA"/>
</dbReference>
<feature type="non-terminal residue" evidence="1">
    <location>
        <position position="1"/>
    </location>
</feature>
<proteinExistence type="predicted"/>
<dbReference type="AlphaFoldDB" id="X1ED41"/>
<protein>
    <submittedName>
        <fullName evidence="1">Uncharacterized protein</fullName>
    </submittedName>
</protein>
<name>X1ED41_9ZZZZ</name>